<dbReference type="GO" id="GO:0031347">
    <property type="term" value="P:regulation of defense response"/>
    <property type="evidence" value="ECO:0007669"/>
    <property type="project" value="UniProtKB-UniRule"/>
</dbReference>
<evidence type="ECO:0000256" key="2">
    <source>
        <dbReference type="RuleBase" id="RU369065"/>
    </source>
</evidence>
<comment type="domain">
    <text evidence="2">The jas domain is required for interaction with COI1.</text>
</comment>
<evidence type="ECO:0000259" key="4">
    <source>
        <dbReference type="PROSITE" id="PS51320"/>
    </source>
</evidence>
<dbReference type="Pfam" id="PF06200">
    <property type="entry name" value="tify"/>
    <property type="match status" value="1"/>
</dbReference>
<comment type="function">
    <text evidence="2">Repressor of jasmonate responses.</text>
</comment>
<dbReference type="InterPro" id="IPR018467">
    <property type="entry name" value="CCT_CS"/>
</dbReference>
<evidence type="ECO:0000256" key="3">
    <source>
        <dbReference type="SAM" id="MobiDB-lite"/>
    </source>
</evidence>
<dbReference type="RefSeq" id="XP_065852767.1">
    <property type="nucleotide sequence ID" value="XM_065996695.1"/>
</dbReference>
<dbReference type="GO" id="GO:2000022">
    <property type="term" value="P:regulation of jasmonic acid mediated signaling pathway"/>
    <property type="evidence" value="ECO:0007669"/>
    <property type="project" value="UniProtKB-UniRule"/>
</dbReference>
<dbReference type="InterPro" id="IPR040390">
    <property type="entry name" value="TIFY/JAZ"/>
</dbReference>
<accession>A0A2L0W149</accession>
<protein>
    <recommendedName>
        <fullName evidence="2">Protein TIFY</fullName>
    </recommendedName>
    <alternativeName>
        <fullName evidence="2">Jasmonate ZIM domain-containing protein</fullName>
    </alternativeName>
</protein>
<feature type="region of interest" description="Disordered" evidence="3">
    <location>
        <begin position="52"/>
        <end position="90"/>
    </location>
</feature>
<sequence length="173" mass="19297">MSRGATVELDFFSREKEISAKSSFPKFYRQRSLLAISKMNPEILKSVISSSGSSMFDSKKSVSVPSTPKEDRSTPVLYSPLPIPAVENPPPPTPIPTAPLTIFYNGTVVVFDVHQDKAETILKLAEKNSKSINSNNERLVDGDLSISRKMSLQRFLEKRKERLTYASPYACKP</sequence>
<keyword evidence="2" id="KW-0539">Nucleus</keyword>
<dbReference type="PROSITE" id="PS51320">
    <property type="entry name" value="TIFY"/>
    <property type="match status" value="1"/>
</dbReference>
<dbReference type="SMART" id="SM00979">
    <property type="entry name" value="TIFY"/>
    <property type="match status" value="1"/>
</dbReference>
<dbReference type="PANTHER" id="PTHR33077:SF5">
    <property type="entry name" value="PROTEIN TIFY 9"/>
    <property type="match status" value="1"/>
</dbReference>
<keyword evidence="2" id="KW-1184">Jasmonic acid signaling pathway</keyword>
<organism evidence="5">
    <name type="scientific">Euphorbia lathyris</name>
    <name type="common">Caper spurge</name>
    <dbReference type="NCBI Taxonomy" id="212925"/>
    <lineage>
        <taxon>Eukaryota</taxon>
        <taxon>Viridiplantae</taxon>
        <taxon>Streptophyta</taxon>
        <taxon>Embryophyta</taxon>
        <taxon>Tracheophyta</taxon>
        <taxon>Spermatophyta</taxon>
        <taxon>Magnoliopsida</taxon>
        <taxon>eudicotyledons</taxon>
        <taxon>Gunneridae</taxon>
        <taxon>Pentapetalae</taxon>
        <taxon>rosids</taxon>
        <taxon>fabids</taxon>
        <taxon>Malpighiales</taxon>
        <taxon>Euphorbiaceae</taxon>
        <taxon>Euphorbioideae</taxon>
        <taxon>Euphorbieae</taxon>
        <taxon>Euphorbia</taxon>
        <taxon>Euphorbia subgen. Esula</taxon>
        <taxon>Euphorbia sect. Lathyris</taxon>
    </lineage>
</organism>
<dbReference type="Pfam" id="PF09425">
    <property type="entry name" value="Jas_motif"/>
    <property type="match status" value="1"/>
</dbReference>
<dbReference type="InterPro" id="IPR010399">
    <property type="entry name" value="Tify_dom"/>
</dbReference>
<feature type="compositionally biased region" description="Low complexity" evidence="3">
    <location>
        <begin position="52"/>
        <end position="67"/>
    </location>
</feature>
<dbReference type="GO" id="GO:0009611">
    <property type="term" value="P:response to wounding"/>
    <property type="evidence" value="ECO:0007669"/>
    <property type="project" value="UniProtKB-UniRule"/>
</dbReference>
<comment type="similarity">
    <text evidence="1 2">Belongs to the TIFY/JAZ family.</text>
</comment>
<proteinExistence type="evidence at transcript level"/>
<dbReference type="EMBL" id="MG755189">
    <property type="protein sequence ID" value="AVA18021.1"/>
    <property type="molecule type" value="mRNA"/>
</dbReference>
<comment type="subcellular location">
    <subcellularLocation>
        <location evidence="2">Nucleus</location>
    </subcellularLocation>
</comment>
<feature type="domain" description="Tify" evidence="4">
    <location>
        <begin position="93"/>
        <end position="127"/>
    </location>
</feature>
<dbReference type="PANTHER" id="PTHR33077">
    <property type="entry name" value="PROTEIN TIFY 4A-RELATED-RELATED"/>
    <property type="match status" value="1"/>
</dbReference>
<dbReference type="GeneID" id="136205864"/>
<evidence type="ECO:0000256" key="1">
    <source>
        <dbReference type="ARBA" id="ARBA00008614"/>
    </source>
</evidence>
<name>A0A2L0W149_EUPLT</name>
<reference evidence="5" key="1">
    <citation type="submission" date="2018-01" db="EMBL/GenBank/DDBJ databases">
        <authorList>
            <person name="Gaut B.S."/>
            <person name="Morton B.R."/>
            <person name="Clegg M.T."/>
            <person name="Duvall M.R."/>
        </authorList>
    </citation>
    <scope>NUCLEOTIDE SEQUENCE</scope>
    <source>
        <strain evidence="5">LC-001-008</strain>
    </source>
</reference>
<dbReference type="GO" id="GO:0005634">
    <property type="term" value="C:nucleus"/>
    <property type="evidence" value="ECO:0007669"/>
    <property type="project" value="UniProtKB-SubCell"/>
</dbReference>
<evidence type="ECO:0000313" key="5">
    <source>
        <dbReference type="EMBL" id="AVA18021.1"/>
    </source>
</evidence>
<feature type="compositionally biased region" description="Pro residues" evidence="3">
    <location>
        <begin position="81"/>
        <end position="90"/>
    </location>
</feature>
<dbReference type="AlphaFoldDB" id="A0A2L0W149"/>